<dbReference type="RefSeq" id="WP_190127687.1">
    <property type="nucleotide sequence ID" value="NZ_BNBD01000001.1"/>
</dbReference>
<dbReference type="EMBL" id="BNBD01000001">
    <property type="protein sequence ID" value="GHF27242.1"/>
    <property type="molecule type" value="Genomic_DNA"/>
</dbReference>
<evidence type="ECO:0000313" key="1">
    <source>
        <dbReference type="EMBL" id="GHF27242.1"/>
    </source>
</evidence>
<dbReference type="Proteomes" id="UP000638313">
    <property type="component" value="Unassembled WGS sequence"/>
</dbReference>
<dbReference type="AlphaFoldDB" id="A0A919AUA5"/>
<keyword evidence="2" id="KW-1185">Reference proteome</keyword>
<gene>
    <name evidence="1" type="ORF">GCM10010218_05230</name>
</gene>
<proteinExistence type="predicted"/>
<reference evidence="1" key="1">
    <citation type="journal article" date="2014" name="Int. J. Syst. Evol. Microbiol.">
        <title>Complete genome sequence of Corynebacterium casei LMG S-19264T (=DSM 44701T), isolated from a smear-ripened cheese.</title>
        <authorList>
            <consortium name="US DOE Joint Genome Institute (JGI-PGF)"/>
            <person name="Walter F."/>
            <person name="Albersmeier A."/>
            <person name="Kalinowski J."/>
            <person name="Ruckert C."/>
        </authorList>
    </citation>
    <scope>NUCLEOTIDE SEQUENCE</scope>
    <source>
        <strain evidence="1">JCM 4059</strain>
    </source>
</reference>
<reference evidence="1" key="2">
    <citation type="submission" date="2020-09" db="EMBL/GenBank/DDBJ databases">
        <authorList>
            <person name="Sun Q."/>
            <person name="Ohkuma M."/>
        </authorList>
    </citation>
    <scope>NUCLEOTIDE SEQUENCE</scope>
    <source>
        <strain evidence="1">JCM 4059</strain>
    </source>
</reference>
<comment type="caution">
    <text evidence="1">The sequence shown here is derived from an EMBL/GenBank/DDBJ whole genome shotgun (WGS) entry which is preliminary data.</text>
</comment>
<name>A0A919AUA5_9ACTN</name>
<sequence length="315" mass="33783">MAKKIDPVVAAERMRARGWRPCAEYPGALRPWPGTCGVCGEPGAPKYANVVTSGQGPCRPCSGAQKRTEEGARTIMAQRGLDPIGPYPGTNTPWPSVCSVCGGTTAPTLTSIRKALKQGQGAGCDLCRRNGAICPEDAEDILRTAGAEPLEPFPGVKKPWRSRCLNDRCRREVSPAFDSLKNAHTGACKYCGGYGIRAEDDALVYLIVHLFLNAAKIGIAKVGSDRIEEHISIGWQTVATIEMLGHQARAVETTVLDLWRKELLLPYGATAADMPFAGYTETVSLADRSIDEVKDDLAQAVEGELGGAMRTPRSD</sequence>
<evidence type="ECO:0000313" key="2">
    <source>
        <dbReference type="Proteomes" id="UP000638313"/>
    </source>
</evidence>
<organism evidence="1 2">
    <name type="scientific">Streptomyces mashuensis</name>
    <dbReference type="NCBI Taxonomy" id="33904"/>
    <lineage>
        <taxon>Bacteria</taxon>
        <taxon>Bacillati</taxon>
        <taxon>Actinomycetota</taxon>
        <taxon>Actinomycetes</taxon>
        <taxon>Kitasatosporales</taxon>
        <taxon>Streptomycetaceae</taxon>
        <taxon>Streptomyces</taxon>
    </lineage>
</organism>
<protein>
    <submittedName>
        <fullName evidence="1">Uncharacterized protein</fullName>
    </submittedName>
</protein>
<accession>A0A919AUA5</accession>